<evidence type="ECO:0000313" key="5">
    <source>
        <dbReference type="EMBL" id="CAF4496117.1"/>
    </source>
</evidence>
<dbReference type="OrthoDB" id="9995771at2759"/>
<dbReference type="Pfam" id="PF02214">
    <property type="entry name" value="BTB_2"/>
    <property type="match status" value="1"/>
</dbReference>
<dbReference type="EMBL" id="CAJOBA010050226">
    <property type="protein sequence ID" value="CAF4232183.1"/>
    <property type="molecule type" value="Genomic_DNA"/>
</dbReference>
<dbReference type="EMBL" id="CAJOBC010105167">
    <property type="protein sequence ID" value="CAF4496117.1"/>
    <property type="molecule type" value="Genomic_DNA"/>
</dbReference>
<dbReference type="EMBL" id="CAJNOK010028438">
    <property type="protein sequence ID" value="CAF1434695.1"/>
    <property type="molecule type" value="Genomic_DNA"/>
</dbReference>
<dbReference type="InterPro" id="IPR003131">
    <property type="entry name" value="T1-type_BTB"/>
</dbReference>
<organism evidence="3 6">
    <name type="scientific">Didymodactylos carnosus</name>
    <dbReference type="NCBI Taxonomy" id="1234261"/>
    <lineage>
        <taxon>Eukaryota</taxon>
        <taxon>Metazoa</taxon>
        <taxon>Spiralia</taxon>
        <taxon>Gnathifera</taxon>
        <taxon>Rotifera</taxon>
        <taxon>Eurotatoria</taxon>
        <taxon>Bdelloidea</taxon>
        <taxon>Philodinida</taxon>
        <taxon>Philodinidae</taxon>
        <taxon>Didymodactylos</taxon>
    </lineage>
</organism>
<reference evidence="3" key="1">
    <citation type="submission" date="2021-02" db="EMBL/GenBank/DDBJ databases">
        <authorList>
            <person name="Nowell W R."/>
        </authorList>
    </citation>
    <scope>NUCLEOTIDE SEQUENCE</scope>
</reference>
<dbReference type="Proteomes" id="UP000681722">
    <property type="component" value="Unassembled WGS sequence"/>
</dbReference>
<comment type="caution">
    <text evidence="3">The sequence shown here is derived from an EMBL/GenBank/DDBJ whole genome shotgun (WGS) entry which is preliminary data.</text>
</comment>
<dbReference type="Proteomes" id="UP000663829">
    <property type="component" value="Unassembled WGS sequence"/>
</dbReference>
<name>A0A816BUZ2_9BILA</name>
<evidence type="ECO:0000313" key="3">
    <source>
        <dbReference type="EMBL" id="CAF1612283.1"/>
    </source>
</evidence>
<dbReference type="AlphaFoldDB" id="A0A816BUZ2"/>
<dbReference type="GO" id="GO:0051260">
    <property type="term" value="P:protein homooligomerization"/>
    <property type="evidence" value="ECO:0007669"/>
    <property type="project" value="InterPro"/>
</dbReference>
<dbReference type="Proteomes" id="UP000677228">
    <property type="component" value="Unassembled WGS sequence"/>
</dbReference>
<evidence type="ECO:0000313" key="4">
    <source>
        <dbReference type="EMBL" id="CAF4232183.1"/>
    </source>
</evidence>
<dbReference type="Gene3D" id="3.30.710.10">
    <property type="entry name" value="Potassium Channel Kv1.1, Chain A"/>
    <property type="match status" value="1"/>
</dbReference>
<sequence>MNDNKTVQFKLTNGQIYGIFLDHLNKYPDSFLTKLVLNEGLFHSKYSGGDYFLLDEDPSVFASILQFYRYDTLLLPVQFEKLKNNIIDKYLLPDEISAEVSQKLPFYVVINDFSADKTETLITPHPSNIPELKNGYPFLVNHYGRLQKTNYVDVVNYLTSKGYQVEQWDCDKRHVLMKKM</sequence>
<dbReference type="InterPro" id="IPR011333">
    <property type="entry name" value="SKP1/BTB/POZ_sf"/>
</dbReference>
<evidence type="ECO:0000313" key="6">
    <source>
        <dbReference type="Proteomes" id="UP000663829"/>
    </source>
</evidence>
<dbReference type="SUPFAM" id="SSF54695">
    <property type="entry name" value="POZ domain"/>
    <property type="match status" value="1"/>
</dbReference>
<evidence type="ECO:0000259" key="1">
    <source>
        <dbReference type="Pfam" id="PF02214"/>
    </source>
</evidence>
<gene>
    <name evidence="3" type="ORF">GPM918_LOCUS43167</name>
    <name evidence="2" type="ORF">OVA965_LOCUS34192</name>
    <name evidence="5" type="ORF">SRO942_LOCUS44583</name>
    <name evidence="4" type="ORF">TMI583_LOCUS35104</name>
</gene>
<dbReference type="Proteomes" id="UP000682733">
    <property type="component" value="Unassembled WGS sequence"/>
</dbReference>
<feature type="domain" description="Potassium channel tetramerisation-type BTB" evidence="1">
    <location>
        <begin position="14"/>
        <end position="77"/>
    </location>
</feature>
<evidence type="ECO:0000313" key="2">
    <source>
        <dbReference type="EMBL" id="CAF1434695.1"/>
    </source>
</evidence>
<keyword evidence="6" id="KW-1185">Reference proteome</keyword>
<protein>
    <recommendedName>
        <fullName evidence="1">Potassium channel tetramerisation-type BTB domain-containing protein</fullName>
    </recommendedName>
</protein>
<accession>A0A816BUZ2</accession>
<dbReference type="EMBL" id="CAJNOQ010038365">
    <property type="protein sequence ID" value="CAF1612283.1"/>
    <property type="molecule type" value="Genomic_DNA"/>
</dbReference>
<proteinExistence type="predicted"/>